<dbReference type="SUPFAM" id="SSF53300">
    <property type="entry name" value="vWA-like"/>
    <property type="match status" value="1"/>
</dbReference>
<sequence>MRALGIMVFALGAGLSAVPATACSLALVMAMDVSASVDAREHRLQLDGVAGALNDPEVISAIESVGGIWFHSFEWSGRHKQKTQVDWTFLTDAGSARAAATALAATSRSETEFPTALGYALGHASVVLKQAPEQCRRRVIDVAGDGINNEGFGPQNAYSAFDFAGITVNALVVSEVEGTTDYYAREVLHGPAAFMEVTRDFDDYKTAMTRKLLREIRGNQFAAAKP</sequence>
<evidence type="ECO:0008006" key="4">
    <source>
        <dbReference type="Google" id="ProtNLM"/>
    </source>
</evidence>
<reference evidence="2" key="2">
    <citation type="submission" date="2020-09" db="EMBL/GenBank/DDBJ databases">
        <authorList>
            <person name="Sun Q."/>
            <person name="Zhou Y."/>
        </authorList>
    </citation>
    <scope>NUCLEOTIDE SEQUENCE</scope>
    <source>
        <strain evidence="2">CGMCC 1.12426</strain>
    </source>
</reference>
<organism evidence="2 3">
    <name type="scientific">Roseibium aquae</name>
    <dbReference type="NCBI Taxonomy" id="1323746"/>
    <lineage>
        <taxon>Bacteria</taxon>
        <taxon>Pseudomonadati</taxon>
        <taxon>Pseudomonadota</taxon>
        <taxon>Alphaproteobacteria</taxon>
        <taxon>Hyphomicrobiales</taxon>
        <taxon>Stappiaceae</taxon>
        <taxon>Roseibium</taxon>
    </lineage>
</organism>
<evidence type="ECO:0000256" key="1">
    <source>
        <dbReference type="SAM" id="SignalP"/>
    </source>
</evidence>
<protein>
    <recommendedName>
        <fullName evidence="4">DUF1194 domain-containing protein</fullName>
    </recommendedName>
</protein>
<dbReference type="Gene3D" id="3.40.50.410">
    <property type="entry name" value="von Willebrand factor, type A domain"/>
    <property type="match status" value="1"/>
</dbReference>
<dbReference type="AlphaFoldDB" id="A0A916TP14"/>
<dbReference type="OrthoDB" id="9792179at2"/>
<dbReference type="RefSeq" id="WP_150497854.1">
    <property type="nucleotide sequence ID" value="NZ_BMFA01000019.1"/>
</dbReference>
<keyword evidence="1" id="KW-0732">Signal</keyword>
<comment type="caution">
    <text evidence="2">The sequence shown here is derived from an EMBL/GenBank/DDBJ whole genome shotgun (WGS) entry which is preliminary data.</text>
</comment>
<evidence type="ECO:0000313" key="3">
    <source>
        <dbReference type="Proteomes" id="UP000605148"/>
    </source>
</evidence>
<name>A0A916TP14_9HYPH</name>
<feature type="chain" id="PRO_5037180458" description="DUF1194 domain-containing protein" evidence="1">
    <location>
        <begin position="23"/>
        <end position="226"/>
    </location>
</feature>
<reference evidence="2" key="1">
    <citation type="journal article" date="2014" name="Int. J. Syst. Evol. Microbiol.">
        <title>Complete genome sequence of Corynebacterium casei LMG S-19264T (=DSM 44701T), isolated from a smear-ripened cheese.</title>
        <authorList>
            <consortium name="US DOE Joint Genome Institute (JGI-PGF)"/>
            <person name="Walter F."/>
            <person name="Albersmeier A."/>
            <person name="Kalinowski J."/>
            <person name="Ruckert C."/>
        </authorList>
    </citation>
    <scope>NUCLEOTIDE SEQUENCE</scope>
    <source>
        <strain evidence="2">CGMCC 1.12426</strain>
    </source>
</reference>
<gene>
    <name evidence="2" type="ORF">GCM10011316_38920</name>
</gene>
<keyword evidence="3" id="KW-1185">Reference proteome</keyword>
<dbReference type="InterPro" id="IPR036465">
    <property type="entry name" value="vWFA_dom_sf"/>
</dbReference>
<evidence type="ECO:0000313" key="2">
    <source>
        <dbReference type="EMBL" id="GGB63260.1"/>
    </source>
</evidence>
<dbReference type="InterPro" id="IPR010607">
    <property type="entry name" value="DUF1194"/>
</dbReference>
<proteinExistence type="predicted"/>
<dbReference type="Proteomes" id="UP000605148">
    <property type="component" value="Unassembled WGS sequence"/>
</dbReference>
<accession>A0A916TP14</accession>
<feature type="signal peptide" evidence="1">
    <location>
        <begin position="1"/>
        <end position="22"/>
    </location>
</feature>
<dbReference type="EMBL" id="BMFA01000019">
    <property type="protein sequence ID" value="GGB63260.1"/>
    <property type="molecule type" value="Genomic_DNA"/>
</dbReference>
<dbReference type="Pfam" id="PF06707">
    <property type="entry name" value="DUF1194"/>
    <property type="match status" value="1"/>
</dbReference>